<accession>A0A8H6SSS9</accession>
<dbReference type="PANTHER" id="PTHR12748:SF0">
    <property type="entry name" value="ORIGIN RECOGNITION COMPLEX SUBUNIT 3"/>
    <property type="match status" value="1"/>
</dbReference>
<evidence type="ECO:0000259" key="7">
    <source>
        <dbReference type="Pfam" id="PF07034"/>
    </source>
</evidence>
<dbReference type="PANTHER" id="PTHR12748">
    <property type="entry name" value="ORIGIN RECOGNITION COMPLEX SUBUNIT 3"/>
    <property type="match status" value="1"/>
</dbReference>
<keyword evidence="10" id="KW-1185">Reference proteome</keyword>
<evidence type="ECO:0000256" key="5">
    <source>
        <dbReference type="ARBA" id="ARBA00023242"/>
    </source>
</evidence>
<dbReference type="GO" id="GO:0031261">
    <property type="term" value="C:DNA replication preinitiation complex"/>
    <property type="evidence" value="ECO:0007669"/>
    <property type="project" value="TreeGrafter"/>
</dbReference>
<dbReference type="GO" id="GO:0006270">
    <property type="term" value="P:DNA replication initiation"/>
    <property type="evidence" value="ECO:0007669"/>
    <property type="project" value="TreeGrafter"/>
</dbReference>
<evidence type="ECO:0000256" key="2">
    <source>
        <dbReference type="ARBA" id="ARBA00010977"/>
    </source>
</evidence>
<dbReference type="AlphaFoldDB" id="A0A8H6SSS9"/>
<dbReference type="GO" id="GO:0005664">
    <property type="term" value="C:nuclear origin of replication recognition complex"/>
    <property type="evidence" value="ECO:0007669"/>
    <property type="project" value="InterPro"/>
</dbReference>
<comment type="similarity">
    <text evidence="2">Belongs to the ORC3 family.</text>
</comment>
<keyword evidence="5" id="KW-0539">Nucleus</keyword>
<proteinExistence type="inferred from homology"/>
<dbReference type="Pfam" id="PF07034">
    <property type="entry name" value="ORC3_N"/>
    <property type="match status" value="1"/>
</dbReference>
<feature type="domain" description="Origin recognition complex subunit 3 winged helix C-terminal" evidence="8">
    <location>
        <begin position="519"/>
        <end position="666"/>
    </location>
</feature>
<evidence type="ECO:0000259" key="8">
    <source>
        <dbReference type="Pfam" id="PF18137"/>
    </source>
</evidence>
<dbReference type="GO" id="GO:0003688">
    <property type="term" value="F:DNA replication origin binding"/>
    <property type="evidence" value="ECO:0007669"/>
    <property type="project" value="TreeGrafter"/>
</dbReference>
<dbReference type="InterPro" id="IPR020795">
    <property type="entry name" value="ORC3"/>
</dbReference>
<comment type="caution">
    <text evidence="9">The sequence shown here is derived from an EMBL/GenBank/DDBJ whole genome shotgun (WGS) entry which is preliminary data.</text>
</comment>
<dbReference type="CDD" id="cd20704">
    <property type="entry name" value="Orc3"/>
    <property type="match status" value="1"/>
</dbReference>
<feature type="region of interest" description="Disordered" evidence="6">
    <location>
        <begin position="534"/>
        <end position="557"/>
    </location>
</feature>
<organism evidence="9 10">
    <name type="scientific">Mycena chlorophos</name>
    <name type="common">Agaric fungus</name>
    <name type="synonym">Agaricus chlorophos</name>
    <dbReference type="NCBI Taxonomy" id="658473"/>
    <lineage>
        <taxon>Eukaryota</taxon>
        <taxon>Fungi</taxon>
        <taxon>Dikarya</taxon>
        <taxon>Basidiomycota</taxon>
        <taxon>Agaricomycotina</taxon>
        <taxon>Agaricomycetes</taxon>
        <taxon>Agaricomycetidae</taxon>
        <taxon>Agaricales</taxon>
        <taxon>Marasmiineae</taxon>
        <taxon>Mycenaceae</taxon>
        <taxon>Mycena</taxon>
    </lineage>
</organism>
<feature type="region of interest" description="Disordered" evidence="6">
    <location>
        <begin position="597"/>
        <end position="623"/>
    </location>
</feature>
<dbReference type="Pfam" id="PF18137">
    <property type="entry name" value="WHD_ORC"/>
    <property type="match status" value="1"/>
</dbReference>
<dbReference type="InterPro" id="IPR045667">
    <property type="entry name" value="ORC3_N"/>
</dbReference>
<dbReference type="InterPro" id="IPR040855">
    <property type="entry name" value="ORC_WH_C"/>
</dbReference>
<evidence type="ECO:0000256" key="3">
    <source>
        <dbReference type="ARBA" id="ARBA00022705"/>
    </source>
</evidence>
<evidence type="ECO:0000256" key="4">
    <source>
        <dbReference type="ARBA" id="ARBA00023125"/>
    </source>
</evidence>
<dbReference type="GO" id="GO:0005656">
    <property type="term" value="C:nuclear pre-replicative complex"/>
    <property type="evidence" value="ECO:0007669"/>
    <property type="project" value="TreeGrafter"/>
</dbReference>
<feature type="compositionally biased region" description="Acidic residues" evidence="6">
    <location>
        <begin position="543"/>
        <end position="553"/>
    </location>
</feature>
<evidence type="ECO:0000256" key="6">
    <source>
        <dbReference type="SAM" id="MobiDB-lite"/>
    </source>
</evidence>
<dbReference type="Proteomes" id="UP000613580">
    <property type="component" value="Unassembled WGS sequence"/>
</dbReference>
<sequence length="671" mass="75374">MLDLDTVVAVPFQPQDDLDDNEIAPLRLDAYTEAWSRCLERIKAIVTEVYSPVVKTVLDCLDTVHSNRLSGLPFPELPVITVSDFSGGSLFLELLGTGADSDDYLAIHVHPADCPNVPTALKYIISRFVDRDDGTYIGSHCSRRESCTDLPKRKGAVLAPFDVELLRVWYKSTQQTTQLVVFLHDFEQFERRTLQDVLYIFSLHIETVPVAFVFLLSSPSPSTYLQAFFPRSTLTILRPYHFVVPAGRPLLDAILFQTFFDPTFNLTFIPGPRLLDYIEEHYETHNASLDSLISALQIAHLHHFTTTRLSFLAETTPSFTNNAARLRFTKVVLGNLNLEKNPKKQKDRWLALAASPAAFTQAIDDARDEVLSQSRDTKLAFALLRIVLDALQGRREKLIGRWRGVARISRALAEGHSVNGLSELLKKLSHDDLVALVAALHDYFQSAPYELRQAYVQLRSHIVALRSAAAEGTTGDIAEVVEGMIRKLFKPFNTTGPFWGVWYTGENPFPQEAVDPSVRSSLVSGLSNPQAFVEVPEEKSDTLQDEEDDDGDDTQALPDTSILFRGYLKAGKMINVYDWFDAFRVVLEAQRQRKIDAAKRGASDSVKRKGKKPANGVEDEDDEEKWRMSVQARFIRAVHELDMLGFIRHTSRGGGGRKGEYVMRTTLGLVE</sequence>
<dbReference type="OrthoDB" id="10265211at2759"/>
<evidence type="ECO:0000313" key="9">
    <source>
        <dbReference type="EMBL" id="KAF7304237.1"/>
    </source>
</evidence>
<keyword evidence="3" id="KW-0235">DNA replication</keyword>
<feature type="domain" description="Origin recognition complex subunit 3 N-terminal" evidence="7">
    <location>
        <begin position="22"/>
        <end position="312"/>
    </location>
</feature>
<gene>
    <name evidence="9" type="ORF">HMN09_00824800</name>
</gene>
<name>A0A8H6SSS9_MYCCL</name>
<evidence type="ECO:0000256" key="1">
    <source>
        <dbReference type="ARBA" id="ARBA00004123"/>
    </source>
</evidence>
<reference evidence="9" key="1">
    <citation type="submission" date="2020-05" db="EMBL/GenBank/DDBJ databases">
        <title>Mycena genomes resolve the evolution of fungal bioluminescence.</title>
        <authorList>
            <person name="Tsai I.J."/>
        </authorList>
    </citation>
    <scope>NUCLEOTIDE SEQUENCE</scope>
    <source>
        <strain evidence="9">110903Hualien_Pintung</strain>
    </source>
</reference>
<feature type="compositionally biased region" description="Basic and acidic residues" evidence="6">
    <location>
        <begin position="597"/>
        <end position="607"/>
    </location>
</feature>
<keyword evidence="4" id="KW-0238">DNA-binding</keyword>
<dbReference type="EMBL" id="JACAZE010000011">
    <property type="protein sequence ID" value="KAF7304237.1"/>
    <property type="molecule type" value="Genomic_DNA"/>
</dbReference>
<protein>
    <submittedName>
        <fullName evidence="9">Origin recognition complex subunit 3-like</fullName>
    </submittedName>
</protein>
<comment type="subcellular location">
    <subcellularLocation>
        <location evidence="1">Nucleus</location>
    </subcellularLocation>
</comment>
<evidence type="ECO:0000313" key="10">
    <source>
        <dbReference type="Proteomes" id="UP000613580"/>
    </source>
</evidence>